<dbReference type="GO" id="GO:0006351">
    <property type="term" value="P:DNA-templated transcription"/>
    <property type="evidence" value="ECO:0007669"/>
    <property type="project" value="TreeGrafter"/>
</dbReference>
<dbReference type="InterPro" id="IPR036390">
    <property type="entry name" value="WH_DNA-bd_sf"/>
</dbReference>
<dbReference type="InterPro" id="IPR036388">
    <property type="entry name" value="WH-like_DNA-bd_sf"/>
</dbReference>
<keyword evidence="2" id="KW-0805">Transcription regulation</keyword>
<dbReference type="InterPro" id="IPR058163">
    <property type="entry name" value="LysR-type_TF_proteobact-type"/>
</dbReference>
<evidence type="ECO:0000256" key="2">
    <source>
        <dbReference type="ARBA" id="ARBA00023015"/>
    </source>
</evidence>
<dbReference type="KEGG" id="mtim:DIR46_25175"/>
<dbReference type="Proteomes" id="UP000245820">
    <property type="component" value="Chromosome"/>
</dbReference>
<keyword evidence="4" id="KW-0804">Transcription</keyword>
<organism evidence="6 7">
    <name type="scientific">Massilia oculi</name>
    <dbReference type="NCBI Taxonomy" id="945844"/>
    <lineage>
        <taxon>Bacteria</taxon>
        <taxon>Pseudomonadati</taxon>
        <taxon>Pseudomonadota</taxon>
        <taxon>Betaproteobacteria</taxon>
        <taxon>Burkholderiales</taxon>
        <taxon>Oxalobacteraceae</taxon>
        <taxon>Telluria group</taxon>
        <taxon>Massilia</taxon>
    </lineage>
</organism>
<comment type="similarity">
    <text evidence="1">Belongs to the LysR transcriptional regulatory family.</text>
</comment>
<dbReference type="InterPro" id="IPR005119">
    <property type="entry name" value="LysR_subst-bd"/>
</dbReference>
<evidence type="ECO:0000256" key="1">
    <source>
        <dbReference type="ARBA" id="ARBA00009437"/>
    </source>
</evidence>
<evidence type="ECO:0000313" key="7">
    <source>
        <dbReference type="Proteomes" id="UP000245820"/>
    </source>
</evidence>
<dbReference type="InterPro" id="IPR000847">
    <property type="entry name" value="LysR_HTH_N"/>
</dbReference>
<dbReference type="GO" id="GO:0043565">
    <property type="term" value="F:sequence-specific DNA binding"/>
    <property type="evidence" value="ECO:0007669"/>
    <property type="project" value="TreeGrafter"/>
</dbReference>
<dbReference type="OrthoDB" id="8538345at2"/>
<protein>
    <submittedName>
        <fullName evidence="6">LysR family transcriptional regulator</fullName>
    </submittedName>
</protein>
<dbReference type="GO" id="GO:0003700">
    <property type="term" value="F:DNA-binding transcription factor activity"/>
    <property type="evidence" value="ECO:0007669"/>
    <property type="project" value="InterPro"/>
</dbReference>
<evidence type="ECO:0000259" key="5">
    <source>
        <dbReference type="PROSITE" id="PS50931"/>
    </source>
</evidence>
<accession>A0A2S2DPT6</accession>
<name>A0A2S2DPT6_9BURK</name>
<reference evidence="6 7" key="1">
    <citation type="submission" date="2018-05" db="EMBL/GenBank/DDBJ databases">
        <title>Complete genome sequence of Massilia oculi sp. nov. CCUG 43427T (=DSM 26321T), the type strain of M. oculi, and comparison with genome sequences of other Massilia strains.</title>
        <authorList>
            <person name="Zhu B."/>
        </authorList>
    </citation>
    <scope>NUCLEOTIDE SEQUENCE [LARGE SCALE GENOMIC DNA]</scope>
    <source>
        <strain evidence="6 7">CCUG 43427</strain>
    </source>
</reference>
<dbReference type="AlphaFoldDB" id="A0A2S2DPT6"/>
<dbReference type="Gene3D" id="3.40.190.290">
    <property type="match status" value="1"/>
</dbReference>
<dbReference type="SUPFAM" id="SSF46785">
    <property type="entry name" value="Winged helix' DNA-binding domain"/>
    <property type="match status" value="1"/>
</dbReference>
<dbReference type="PANTHER" id="PTHR30537">
    <property type="entry name" value="HTH-TYPE TRANSCRIPTIONAL REGULATOR"/>
    <property type="match status" value="1"/>
</dbReference>
<dbReference type="FunFam" id="1.10.10.10:FF:000001">
    <property type="entry name" value="LysR family transcriptional regulator"/>
    <property type="match status" value="1"/>
</dbReference>
<keyword evidence="7" id="KW-1185">Reference proteome</keyword>
<feature type="domain" description="HTH lysR-type" evidence="5">
    <location>
        <begin position="1"/>
        <end position="59"/>
    </location>
</feature>
<evidence type="ECO:0000256" key="4">
    <source>
        <dbReference type="ARBA" id="ARBA00023163"/>
    </source>
</evidence>
<evidence type="ECO:0000256" key="3">
    <source>
        <dbReference type="ARBA" id="ARBA00023125"/>
    </source>
</evidence>
<dbReference type="EMBL" id="CP029343">
    <property type="protein sequence ID" value="AWL07395.1"/>
    <property type="molecule type" value="Genomic_DNA"/>
</dbReference>
<sequence>MNQLLAMRAFVRVIDTGSFSRASDQLGMPRSTVSKLVGDLETHLGNKLLHRTTRTVAATAEGAEYYQQASRLLVDLDAMDHAMRGQKRKPRGHLRIDAPASFATSLLIPALPAFHREYPDITLALGISDRPANIVGEGVDCVIRAGEVQQMSMVGRKLLDLRYGTFASPAYLEREGTPRTPADLDRHVRLGYFFAATTKPNPLVFERGDERLDIEASELSTNDGNGLLALLRAGMGIGQHFRRMVQPAIDAGELVPILQEWNRPAMPFHILYPPNRHQNARLTVFVDWLIDTFRD</sequence>
<dbReference type="PANTHER" id="PTHR30537:SF72">
    <property type="entry name" value="LYSR FAMILY TRANSCRIPTIONAL REGULATOR"/>
    <property type="match status" value="1"/>
</dbReference>
<dbReference type="RefSeq" id="WP_109347682.1">
    <property type="nucleotide sequence ID" value="NZ_CP029343.1"/>
</dbReference>
<evidence type="ECO:0000313" key="6">
    <source>
        <dbReference type="EMBL" id="AWL07395.1"/>
    </source>
</evidence>
<dbReference type="Pfam" id="PF00126">
    <property type="entry name" value="HTH_1"/>
    <property type="match status" value="1"/>
</dbReference>
<dbReference type="PROSITE" id="PS50931">
    <property type="entry name" value="HTH_LYSR"/>
    <property type="match status" value="1"/>
</dbReference>
<dbReference type="Gene3D" id="1.10.10.10">
    <property type="entry name" value="Winged helix-like DNA-binding domain superfamily/Winged helix DNA-binding domain"/>
    <property type="match status" value="1"/>
</dbReference>
<proteinExistence type="inferred from homology"/>
<keyword evidence="3" id="KW-0238">DNA-binding</keyword>
<dbReference type="Pfam" id="PF03466">
    <property type="entry name" value="LysR_substrate"/>
    <property type="match status" value="1"/>
</dbReference>
<dbReference type="CDD" id="cd08472">
    <property type="entry name" value="PBP2_CrgA_like_3"/>
    <property type="match status" value="1"/>
</dbReference>
<gene>
    <name evidence="6" type="ORF">DIR46_25175</name>
</gene>
<dbReference type="SUPFAM" id="SSF53850">
    <property type="entry name" value="Periplasmic binding protein-like II"/>
    <property type="match status" value="1"/>
</dbReference>